<protein>
    <submittedName>
        <fullName evidence="1">DUF2191 domain-containing protein</fullName>
    </submittedName>
</protein>
<dbReference type="RefSeq" id="WP_109837280.1">
    <property type="nucleotide sequence ID" value="NZ_QGKM01000019.1"/>
</dbReference>
<reference evidence="1 2" key="1">
    <citation type="submission" date="2018-05" db="EMBL/GenBank/DDBJ databases">
        <title>Leucothrix arctica sp. nov., isolated from Arctic seawater.</title>
        <authorList>
            <person name="Choi A."/>
            <person name="Baek K."/>
        </authorList>
    </citation>
    <scope>NUCLEOTIDE SEQUENCE [LARGE SCALE GENOMIC DNA]</scope>
    <source>
        <strain evidence="1 2">JCM 18388</strain>
    </source>
</reference>
<comment type="caution">
    <text evidence="1">The sequence shown here is derived from an EMBL/GenBank/DDBJ whole genome shotgun (WGS) entry which is preliminary data.</text>
</comment>
<dbReference type="InterPro" id="IPR019239">
    <property type="entry name" value="VapB_antitoxin"/>
</dbReference>
<dbReference type="AlphaFoldDB" id="A0A317CIL4"/>
<gene>
    <name evidence="1" type="ORF">DKW60_08760</name>
</gene>
<sequence>MRTNIVLDDDLTNEAFALTGLKTKRELINFALLELVRHKKQSAKKSLCDAFEVLHKLGLDDDPFPEIKRENRPNPFADQLQ</sequence>
<organism evidence="1 2">
    <name type="scientific">Leucothrix pacifica</name>
    <dbReference type="NCBI Taxonomy" id="1247513"/>
    <lineage>
        <taxon>Bacteria</taxon>
        <taxon>Pseudomonadati</taxon>
        <taxon>Pseudomonadota</taxon>
        <taxon>Gammaproteobacteria</taxon>
        <taxon>Thiotrichales</taxon>
        <taxon>Thiotrichaceae</taxon>
        <taxon>Leucothrix</taxon>
    </lineage>
</organism>
<dbReference type="Proteomes" id="UP000245539">
    <property type="component" value="Unassembled WGS sequence"/>
</dbReference>
<accession>A0A317CIL4</accession>
<dbReference type="Pfam" id="PF09957">
    <property type="entry name" value="VapB_antitoxin"/>
    <property type="match status" value="1"/>
</dbReference>
<dbReference type="OrthoDB" id="9805830at2"/>
<proteinExistence type="predicted"/>
<evidence type="ECO:0000313" key="2">
    <source>
        <dbReference type="Proteomes" id="UP000245539"/>
    </source>
</evidence>
<keyword evidence="2" id="KW-1185">Reference proteome</keyword>
<dbReference type="EMBL" id="QGKM01000019">
    <property type="protein sequence ID" value="PWQ98021.1"/>
    <property type="molecule type" value="Genomic_DNA"/>
</dbReference>
<evidence type="ECO:0000313" key="1">
    <source>
        <dbReference type="EMBL" id="PWQ98021.1"/>
    </source>
</evidence>
<name>A0A317CIL4_9GAMM</name>